<gene>
    <name evidence="1" type="ORF">M8445_16790</name>
</gene>
<geneLocation type="plasmid" evidence="1 2">
    <name>pDATS02</name>
</geneLocation>
<keyword evidence="2" id="KW-1185">Reference proteome</keyword>
<reference evidence="1 2" key="1">
    <citation type="submission" date="2022-12" db="EMBL/GenBank/DDBJ databases">
        <title>Genome Sequence of Deinococcus aquaticus Type Strain PB314.</title>
        <authorList>
            <person name="Albert C."/>
            <person name="Hill J."/>
            <person name="Boren L."/>
            <person name="Scholz-Ng S."/>
            <person name="Fatema N."/>
            <person name="Grosso R."/>
            <person name="Soboslay E."/>
            <person name="Tuohy J."/>
        </authorList>
    </citation>
    <scope>NUCLEOTIDE SEQUENCE [LARGE SCALE GENOMIC DNA]</scope>
    <source>
        <strain evidence="1 2">PB-314</strain>
        <plasmid evidence="1 2">pDATS02</plasmid>
    </source>
</reference>
<organism evidence="1 2">
    <name type="scientific">Deinococcus aquaticus</name>
    <dbReference type="NCBI Taxonomy" id="328692"/>
    <lineage>
        <taxon>Bacteria</taxon>
        <taxon>Thermotogati</taxon>
        <taxon>Deinococcota</taxon>
        <taxon>Deinococci</taxon>
        <taxon>Deinococcales</taxon>
        <taxon>Deinococcaceae</taxon>
        <taxon>Deinococcus</taxon>
    </lineage>
</organism>
<dbReference type="RefSeq" id="WP_273991371.1">
    <property type="nucleotide sequence ID" value="NZ_BAABQT010000029.1"/>
</dbReference>
<keyword evidence="1" id="KW-0614">Plasmid</keyword>
<evidence type="ECO:0000313" key="2">
    <source>
        <dbReference type="Proteomes" id="UP001217044"/>
    </source>
</evidence>
<evidence type="ECO:0000313" key="1">
    <source>
        <dbReference type="EMBL" id="WDA60623.1"/>
    </source>
</evidence>
<dbReference type="Proteomes" id="UP001217044">
    <property type="component" value="Plasmid pDATS02"/>
</dbReference>
<accession>A0ABY7V876</accession>
<sequence length="120" mass="12701">MPTMQTTPNPHPDLPVRSTMHTLLGSLNISIQLAGEHGTPTQAFEELRDYLRQHEQLPDSMSDAQLRTAHGSLISTMVLAEDDLIDDPGGLLTLDALDAALDTLDAALDALTSGASGAQA</sequence>
<protein>
    <submittedName>
        <fullName evidence="1">Uncharacterized protein</fullName>
    </submittedName>
</protein>
<name>A0ABY7V876_9DEIO</name>
<dbReference type="EMBL" id="CP115167">
    <property type="protein sequence ID" value="WDA60623.1"/>
    <property type="molecule type" value="Genomic_DNA"/>
</dbReference>
<proteinExistence type="predicted"/>